<feature type="domain" description="FAD dependent oxidoreductase" evidence="2">
    <location>
        <begin position="7"/>
        <end position="401"/>
    </location>
</feature>
<keyword evidence="1" id="KW-0560">Oxidoreductase</keyword>
<organism evidence="3 4">
    <name type="scientific">Pandoraea oxalativorans</name>
    <dbReference type="NCBI Taxonomy" id="573737"/>
    <lineage>
        <taxon>Bacteria</taxon>
        <taxon>Pseudomonadati</taxon>
        <taxon>Pseudomonadota</taxon>
        <taxon>Betaproteobacteria</taxon>
        <taxon>Burkholderiales</taxon>
        <taxon>Burkholderiaceae</taxon>
        <taxon>Pandoraea</taxon>
    </lineage>
</organism>
<dbReference type="SUPFAM" id="SSF54373">
    <property type="entry name" value="FAD-linked reductases, C-terminal domain"/>
    <property type="match status" value="1"/>
</dbReference>
<gene>
    <name evidence="3" type="ORF">MB84_08195</name>
</gene>
<accession>A0A0E3YAP3</accession>
<dbReference type="PANTHER" id="PTHR13847">
    <property type="entry name" value="SARCOSINE DEHYDROGENASE-RELATED"/>
    <property type="match status" value="1"/>
</dbReference>
<dbReference type="PATRIC" id="fig|573737.6.peg.2488"/>
<dbReference type="SUPFAM" id="SSF51905">
    <property type="entry name" value="FAD/NAD(P)-binding domain"/>
    <property type="match status" value="1"/>
</dbReference>
<dbReference type="InterPro" id="IPR036188">
    <property type="entry name" value="FAD/NAD-bd_sf"/>
</dbReference>
<dbReference type="Proteomes" id="UP000035050">
    <property type="component" value="Chromosome"/>
</dbReference>
<dbReference type="GO" id="GO:0016491">
    <property type="term" value="F:oxidoreductase activity"/>
    <property type="evidence" value="ECO:0007669"/>
    <property type="project" value="UniProtKB-KW"/>
</dbReference>
<dbReference type="Gene3D" id="3.30.9.10">
    <property type="entry name" value="D-Amino Acid Oxidase, subunit A, domain 2"/>
    <property type="match status" value="1"/>
</dbReference>
<dbReference type="InterPro" id="IPR006076">
    <property type="entry name" value="FAD-dep_OxRdtase"/>
</dbReference>
<dbReference type="PANTHER" id="PTHR13847:SF289">
    <property type="entry name" value="GLYCINE OXIDASE"/>
    <property type="match status" value="1"/>
</dbReference>
<protein>
    <recommendedName>
        <fullName evidence="2">FAD dependent oxidoreductase domain-containing protein</fullName>
    </recommendedName>
</protein>
<dbReference type="GO" id="GO:0005737">
    <property type="term" value="C:cytoplasm"/>
    <property type="evidence" value="ECO:0007669"/>
    <property type="project" value="TreeGrafter"/>
</dbReference>
<dbReference type="KEGG" id="pox:MB84_08195"/>
<dbReference type="AlphaFoldDB" id="A0A0E3YAP3"/>
<sequence length="422" mass="44493">MSDSRPVVVIGGGLVGVCTAAYLQRAGHAVTLVDRQSTRQAASLGNAGCINGSSVVPIAMPGVLWQVPGWLMQPDGPLVLRWGYLPRMVPWLMRFIAASRPARVAQQARALRALLGPALDAYQPLLDDANANDLVTRRGYLIAYSSENGMAGDEGGMALRRDNGVQIETLDAGALREFEPTLSNDFIGARYISETGHTSDPGALVARLTAQVVARGGRLVDAAATAIETNGAQAVAVHTDKGREAASAVVVAAGAWSAPFVRQLGDSIVFDTERGYHVEIPTPHEMPSRPVMWAEGKLFATPMNGRLRGAGTVELAGLQAPPNWRRADLLLGQLHKMFPGAVPGVKSTQSVDGARWQGFRPSTPDSLPVLGAASKVPNAFYAFGHGHVGLTAAASTGRTIAGLVSGERPSIDLSPFSIGRFR</sequence>
<dbReference type="RefSeq" id="WP_046290784.1">
    <property type="nucleotide sequence ID" value="NZ_CP011253.3"/>
</dbReference>
<proteinExistence type="predicted"/>
<dbReference type="EMBL" id="CP011253">
    <property type="protein sequence ID" value="AKC69465.1"/>
    <property type="molecule type" value="Genomic_DNA"/>
</dbReference>
<evidence type="ECO:0000259" key="2">
    <source>
        <dbReference type="Pfam" id="PF01266"/>
    </source>
</evidence>
<evidence type="ECO:0000256" key="1">
    <source>
        <dbReference type="ARBA" id="ARBA00023002"/>
    </source>
</evidence>
<name>A0A0E3YAP3_9BURK</name>
<keyword evidence="4" id="KW-1185">Reference proteome</keyword>
<dbReference type="HOGENOM" id="CLU_007884_9_0_4"/>
<dbReference type="OrthoDB" id="18526at2"/>
<dbReference type="Gene3D" id="3.50.50.60">
    <property type="entry name" value="FAD/NAD(P)-binding domain"/>
    <property type="match status" value="2"/>
</dbReference>
<dbReference type="Pfam" id="PF01266">
    <property type="entry name" value="DAO"/>
    <property type="match status" value="1"/>
</dbReference>
<evidence type="ECO:0000313" key="4">
    <source>
        <dbReference type="Proteomes" id="UP000035050"/>
    </source>
</evidence>
<reference evidence="3" key="1">
    <citation type="submission" date="2016-06" db="EMBL/GenBank/DDBJ databases">
        <title>Pandoraea oxalativorans DSM 23570 Genome Sequencing.</title>
        <authorList>
            <person name="Ee R."/>
            <person name="Lim Y.-L."/>
            <person name="Yong D."/>
            <person name="Yin W.-F."/>
            <person name="Chan K.-G."/>
        </authorList>
    </citation>
    <scope>NUCLEOTIDE SEQUENCE</scope>
    <source>
        <strain evidence="3">DSM 23570</strain>
    </source>
</reference>
<evidence type="ECO:0000313" key="3">
    <source>
        <dbReference type="EMBL" id="AKC69465.1"/>
    </source>
</evidence>